<keyword evidence="3 7" id="KW-0479">Metal-binding</keyword>
<feature type="signal peptide" evidence="8">
    <location>
        <begin position="1"/>
        <end position="21"/>
    </location>
</feature>
<dbReference type="EMBL" id="JBHSML010000008">
    <property type="protein sequence ID" value="MFC5517474.1"/>
    <property type="molecule type" value="Genomic_DNA"/>
</dbReference>
<feature type="chain" id="PRO_5046557160" evidence="8">
    <location>
        <begin position="22"/>
        <end position="383"/>
    </location>
</feature>
<evidence type="ECO:0000313" key="10">
    <source>
        <dbReference type="EMBL" id="MFC5517474.1"/>
    </source>
</evidence>
<accession>A0ABW0PZG6</accession>
<keyword evidence="5" id="KW-0560">Oxidoreductase</keyword>
<keyword evidence="2 7" id="KW-0349">Heme</keyword>
<dbReference type="InterPro" id="IPR004852">
    <property type="entry name" value="Di-haem_cyt_c_peroxidsae"/>
</dbReference>
<comment type="subcellular location">
    <subcellularLocation>
        <location evidence="1">Cell envelope</location>
    </subcellularLocation>
</comment>
<evidence type="ECO:0000256" key="8">
    <source>
        <dbReference type="SAM" id="SignalP"/>
    </source>
</evidence>
<dbReference type="PANTHER" id="PTHR30600:SF10">
    <property type="entry name" value="BLL6722 PROTEIN"/>
    <property type="match status" value="1"/>
</dbReference>
<dbReference type="InterPro" id="IPR051395">
    <property type="entry name" value="Cytochrome_c_Peroxidase/MauG"/>
</dbReference>
<evidence type="ECO:0000256" key="2">
    <source>
        <dbReference type="ARBA" id="ARBA00022617"/>
    </source>
</evidence>
<feature type="domain" description="Cytochrome c" evidence="9">
    <location>
        <begin position="36"/>
        <end position="187"/>
    </location>
</feature>
<evidence type="ECO:0000259" key="9">
    <source>
        <dbReference type="PROSITE" id="PS51007"/>
    </source>
</evidence>
<name>A0ABW0PZG6_9HYPH</name>
<organism evidence="10 11">
    <name type="scientific">Kaistia terrae</name>
    <dbReference type="NCBI Taxonomy" id="537017"/>
    <lineage>
        <taxon>Bacteria</taxon>
        <taxon>Pseudomonadati</taxon>
        <taxon>Pseudomonadota</taxon>
        <taxon>Alphaproteobacteria</taxon>
        <taxon>Hyphomicrobiales</taxon>
        <taxon>Kaistiaceae</taxon>
        <taxon>Kaistia</taxon>
    </lineage>
</organism>
<comment type="caution">
    <text evidence="10">The sequence shown here is derived from an EMBL/GenBank/DDBJ whole genome shotgun (WGS) entry which is preliminary data.</text>
</comment>
<feature type="domain" description="Cytochrome c" evidence="9">
    <location>
        <begin position="214"/>
        <end position="373"/>
    </location>
</feature>
<evidence type="ECO:0000256" key="6">
    <source>
        <dbReference type="ARBA" id="ARBA00023004"/>
    </source>
</evidence>
<proteinExistence type="predicted"/>
<evidence type="ECO:0000313" key="11">
    <source>
        <dbReference type="Proteomes" id="UP001596150"/>
    </source>
</evidence>
<gene>
    <name evidence="10" type="ORF">ACFPP9_16940</name>
</gene>
<sequence length="383" mass="41261">MKSTHAVFAAAASAAISVGLAVSLSPGVASDTRPTALEALGAQLFVDPDLSWNRTQSCATCHDPDRGFIDPRDNAAGGAVSLGDDGLSLGSRNTPTVTYATFTPPFHKGANGDYFGGQFRDGRASDLEEQAGQPLLNPVEMGMPDEAHVVARLKGKAETAAAFRATFGDDIFEDEKRSFAALEKALAAFERGLAVSPFDSKYDRSLRGEYKMTDQEELGRVLFFSNQFTNCHLCHKSSATGGSASETFTNSSFNNIGVPANPALATAEDHGLGARESALGGGHDGQFRTPGLRNVAITGPYMHNGVFKDLRTVILFYDKYNSKSVRRQVNPETGRPWDASDIPADIARKELEFGPGLDDRRIDALVAFLKTLTDRRYEQLLDK</sequence>
<evidence type="ECO:0000256" key="4">
    <source>
        <dbReference type="ARBA" id="ARBA00022729"/>
    </source>
</evidence>
<dbReference type="SUPFAM" id="SSF46626">
    <property type="entry name" value="Cytochrome c"/>
    <property type="match status" value="2"/>
</dbReference>
<reference evidence="11" key="1">
    <citation type="journal article" date="2019" name="Int. J. Syst. Evol. Microbiol.">
        <title>The Global Catalogue of Microorganisms (GCM) 10K type strain sequencing project: providing services to taxonomists for standard genome sequencing and annotation.</title>
        <authorList>
            <consortium name="The Broad Institute Genomics Platform"/>
            <consortium name="The Broad Institute Genome Sequencing Center for Infectious Disease"/>
            <person name="Wu L."/>
            <person name="Ma J."/>
        </authorList>
    </citation>
    <scope>NUCLEOTIDE SEQUENCE [LARGE SCALE GENOMIC DNA]</scope>
    <source>
        <strain evidence="11">KACC 12633</strain>
    </source>
</reference>
<evidence type="ECO:0000256" key="7">
    <source>
        <dbReference type="PROSITE-ProRule" id="PRU00433"/>
    </source>
</evidence>
<keyword evidence="6 7" id="KW-0408">Iron</keyword>
<dbReference type="PANTHER" id="PTHR30600">
    <property type="entry name" value="CYTOCHROME C PEROXIDASE-RELATED"/>
    <property type="match status" value="1"/>
</dbReference>
<protein>
    <submittedName>
        <fullName evidence="10">Cytochrome-c peroxidase</fullName>
    </submittedName>
</protein>
<keyword evidence="4 8" id="KW-0732">Signal</keyword>
<dbReference type="InterPro" id="IPR036909">
    <property type="entry name" value="Cyt_c-like_dom_sf"/>
</dbReference>
<dbReference type="PROSITE" id="PS51007">
    <property type="entry name" value="CYTC"/>
    <property type="match status" value="2"/>
</dbReference>
<dbReference type="Gene3D" id="1.10.760.10">
    <property type="entry name" value="Cytochrome c-like domain"/>
    <property type="match status" value="2"/>
</dbReference>
<evidence type="ECO:0000256" key="1">
    <source>
        <dbReference type="ARBA" id="ARBA00004196"/>
    </source>
</evidence>
<dbReference type="RefSeq" id="WP_266346453.1">
    <property type="nucleotide sequence ID" value="NZ_JAPKNH010000018.1"/>
</dbReference>
<dbReference type="InterPro" id="IPR009056">
    <property type="entry name" value="Cyt_c-like_dom"/>
</dbReference>
<dbReference type="Proteomes" id="UP001596150">
    <property type="component" value="Unassembled WGS sequence"/>
</dbReference>
<keyword evidence="11" id="KW-1185">Reference proteome</keyword>
<keyword evidence="10" id="KW-0575">Peroxidase</keyword>
<evidence type="ECO:0000256" key="5">
    <source>
        <dbReference type="ARBA" id="ARBA00023002"/>
    </source>
</evidence>
<evidence type="ECO:0000256" key="3">
    <source>
        <dbReference type="ARBA" id="ARBA00022723"/>
    </source>
</evidence>
<dbReference type="Pfam" id="PF03150">
    <property type="entry name" value="CCP_MauG"/>
    <property type="match status" value="1"/>
</dbReference>
<dbReference type="GO" id="GO:0004601">
    <property type="term" value="F:peroxidase activity"/>
    <property type="evidence" value="ECO:0007669"/>
    <property type="project" value="UniProtKB-KW"/>
</dbReference>